<dbReference type="PIRSF" id="PIRSF037984">
    <property type="entry name" value="Met_synth_TM0269_prd"/>
    <property type="match status" value="1"/>
</dbReference>
<dbReference type="GO" id="GO:0008705">
    <property type="term" value="F:methionine synthase activity"/>
    <property type="evidence" value="ECO:0007669"/>
    <property type="project" value="InterPro"/>
</dbReference>
<protein>
    <submittedName>
        <fullName evidence="2">Vitamin B12 dependent methionine synthase activation subunit</fullName>
    </submittedName>
</protein>
<accession>A0A174GQ47</accession>
<name>A0A174GQ47_9FIRM</name>
<reference evidence="2 3" key="1">
    <citation type="submission" date="2015-09" db="EMBL/GenBank/DDBJ databases">
        <authorList>
            <consortium name="Pathogen Informatics"/>
        </authorList>
    </citation>
    <scope>NUCLEOTIDE SEQUENCE [LARGE SCALE GENOMIC DNA]</scope>
    <source>
        <strain evidence="2 3">2789STDY5608850</strain>
    </source>
</reference>
<dbReference type="InterPro" id="IPR037010">
    <property type="entry name" value="VitB12-dep_Met_synth_activ_sf"/>
</dbReference>
<organism evidence="2 3">
    <name type="scientific">Hungatella hathewayi</name>
    <dbReference type="NCBI Taxonomy" id="154046"/>
    <lineage>
        <taxon>Bacteria</taxon>
        <taxon>Bacillati</taxon>
        <taxon>Bacillota</taxon>
        <taxon>Clostridia</taxon>
        <taxon>Lachnospirales</taxon>
        <taxon>Lachnospiraceae</taxon>
        <taxon>Hungatella</taxon>
    </lineage>
</organism>
<evidence type="ECO:0000313" key="3">
    <source>
        <dbReference type="Proteomes" id="UP000095651"/>
    </source>
</evidence>
<evidence type="ECO:0000259" key="1">
    <source>
        <dbReference type="Pfam" id="PF02965"/>
    </source>
</evidence>
<dbReference type="EMBL" id="CYZE01000009">
    <property type="protein sequence ID" value="CUO63136.1"/>
    <property type="molecule type" value="Genomic_DNA"/>
</dbReference>
<proteinExistence type="predicted"/>
<sequence length="228" mass="25830">MDLKRVPVRSGVICMEINRREIRRYLGYGRQEADEKVSKLIEECVEELEAAASPKSIYRVYPFVPLPEEELDFTVFRTKSRSLSRNLKDCEQVILFAATLGTEADSLIRKYTKLQMSKAVIMQAAATAMIESYCDEVNTALKESFEKKGLYLRPRFSPGYGDFPLECQRDITTVLETAKRIGIMLTDSLLMTPSKSVTAVMGVSPKPHRCEVRGCELCSKTDCAYRRG</sequence>
<dbReference type="InterPro" id="IPR017342">
    <property type="entry name" value="S-AdoMet-dep_Met_synth_prd"/>
</dbReference>
<dbReference type="Proteomes" id="UP000095651">
    <property type="component" value="Unassembled WGS sequence"/>
</dbReference>
<dbReference type="Pfam" id="PF02965">
    <property type="entry name" value="Met_synt_B12"/>
    <property type="match status" value="1"/>
</dbReference>
<evidence type="ECO:0000313" key="2">
    <source>
        <dbReference type="EMBL" id="CUO63136.1"/>
    </source>
</evidence>
<dbReference type="Gene3D" id="3.40.109.40">
    <property type="match status" value="1"/>
</dbReference>
<feature type="domain" description="AdoMet activation" evidence="1">
    <location>
        <begin position="92"/>
        <end position="215"/>
    </location>
</feature>
<dbReference type="AlphaFoldDB" id="A0A174GQ47"/>
<gene>
    <name evidence="2" type="ORF">ERS852407_03417</name>
</gene>
<dbReference type="SUPFAM" id="SSF56507">
    <property type="entry name" value="Methionine synthase activation domain-like"/>
    <property type="match status" value="1"/>
</dbReference>
<dbReference type="InterPro" id="IPR004223">
    <property type="entry name" value="VitB12-dep_Met_synth_activ_dom"/>
</dbReference>